<dbReference type="SUPFAM" id="SSF53474">
    <property type="entry name" value="alpha/beta-Hydrolases"/>
    <property type="match status" value="1"/>
</dbReference>
<dbReference type="GO" id="GO:0008849">
    <property type="term" value="F:enterochelin esterase activity"/>
    <property type="evidence" value="ECO:0007669"/>
    <property type="project" value="InterPro"/>
</dbReference>
<dbReference type="EMBL" id="CP007142">
    <property type="protein sequence ID" value="AJQ94737.1"/>
    <property type="molecule type" value="Genomic_DNA"/>
</dbReference>
<evidence type="ECO:0000256" key="4">
    <source>
        <dbReference type="ARBA" id="ARBA00024201"/>
    </source>
</evidence>
<comment type="similarity">
    <text evidence="4">Belongs to the Fes family.</text>
</comment>
<dbReference type="PANTHER" id="PTHR48098:SF3">
    <property type="entry name" value="IRON(III) ENTEROBACTIN ESTERASE"/>
    <property type="match status" value="1"/>
</dbReference>
<dbReference type="InterPro" id="IPR013783">
    <property type="entry name" value="Ig-like_fold"/>
</dbReference>
<dbReference type="InterPro" id="IPR014756">
    <property type="entry name" value="Ig_E-set"/>
</dbReference>
<dbReference type="STRING" id="1445510.YC6258_02699"/>
<dbReference type="SUPFAM" id="SSF81296">
    <property type="entry name" value="E set domains"/>
    <property type="match status" value="1"/>
</dbReference>
<keyword evidence="3" id="KW-0378">Hydrolase</keyword>
<keyword evidence="2" id="KW-0963">Cytoplasm</keyword>
<evidence type="ECO:0000259" key="5">
    <source>
        <dbReference type="Pfam" id="PF11806"/>
    </source>
</evidence>
<dbReference type="InterPro" id="IPR029058">
    <property type="entry name" value="AB_hydrolase_fold"/>
</dbReference>
<dbReference type="HOGENOM" id="CLU_024314_3_0_6"/>
<dbReference type="KEGG" id="gsn:YC6258_02699"/>
<dbReference type="InterPro" id="IPR021764">
    <property type="entry name" value="Enterochelin_esterase_N"/>
</dbReference>
<proteinExistence type="inferred from homology"/>
<dbReference type="PANTHER" id="PTHR48098">
    <property type="entry name" value="ENTEROCHELIN ESTERASE-RELATED"/>
    <property type="match status" value="1"/>
</dbReference>
<name>A0A0C5VJE6_9GAMM</name>
<dbReference type="Pfam" id="PF00756">
    <property type="entry name" value="Esterase"/>
    <property type="match status" value="1"/>
</dbReference>
<dbReference type="GO" id="GO:0005506">
    <property type="term" value="F:iron ion binding"/>
    <property type="evidence" value="ECO:0007669"/>
    <property type="project" value="InterPro"/>
</dbReference>
<keyword evidence="7" id="KW-1185">Reference proteome</keyword>
<dbReference type="Proteomes" id="UP000032266">
    <property type="component" value="Chromosome"/>
</dbReference>
<accession>A0A0C5VJE6</accession>
<evidence type="ECO:0000256" key="3">
    <source>
        <dbReference type="ARBA" id="ARBA00022801"/>
    </source>
</evidence>
<organism evidence="6 7">
    <name type="scientific">Gynuella sunshinyii YC6258</name>
    <dbReference type="NCBI Taxonomy" id="1445510"/>
    <lineage>
        <taxon>Bacteria</taxon>
        <taxon>Pseudomonadati</taxon>
        <taxon>Pseudomonadota</taxon>
        <taxon>Gammaproteobacteria</taxon>
        <taxon>Oceanospirillales</taxon>
        <taxon>Saccharospirillaceae</taxon>
        <taxon>Gynuella</taxon>
    </lineage>
</organism>
<gene>
    <name evidence="6" type="ORF">YC6258_02699</name>
</gene>
<evidence type="ECO:0000256" key="2">
    <source>
        <dbReference type="ARBA" id="ARBA00022490"/>
    </source>
</evidence>
<evidence type="ECO:0000313" key="6">
    <source>
        <dbReference type="EMBL" id="AJQ94737.1"/>
    </source>
</evidence>
<evidence type="ECO:0000256" key="1">
    <source>
        <dbReference type="ARBA" id="ARBA00004496"/>
    </source>
</evidence>
<dbReference type="NCBIfam" id="NF007758">
    <property type="entry name" value="PRK10439.1"/>
    <property type="match status" value="1"/>
</dbReference>
<dbReference type="GO" id="GO:0005737">
    <property type="term" value="C:cytoplasm"/>
    <property type="evidence" value="ECO:0007669"/>
    <property type="project" value="UniProtKB-SubCell"/>
</dbReference>
<dbReference type="PATRIC" id="fig|1445510.3.peg.2650"/>
<dbReference type="GO" id="GO:0006826">
    <property type="term" value="P:iron ion transport"/>
    <property type="evidence" value="ECO:0007669"/>
    <property type="project" value="InterPro"/>
</dbReference>
<protein>
    <submittedName>
        <fullName evidence="6">Enterochelin esterase-related enzyme</fullName>
    </submittedName>
</protein>
<dbReference type="Gene3D" id="3.40.50.1820">
    <property type="entry name" value="alpha/beta hydrolase"/>
    <property type="match status" value="1"/>
</dbReference>
<dbReference type="AlphaFoldDB" id="A0A0C5VJE6"/>
<comment type="subcellular location">
    <subcellularLocation>
        <location evidence="1">Cytoplasm</location>
    </subcellularLocation>
</comment>
<feature type="domain" description="Enterochelin esterase N-terminal" evidence="5">
    <location>
        <begin position="110"/>
        <end position="237"/>
    </location>
</feature>
<dbReference type="InterPro" id="IPR000801">
    <property type="entry name" value="Esterase-like"/>
</dbReference>
<dbReference type="InterPro" id="IPR050583">
    <property type="entry name" value="Mycobacterial_A85_antigen"/>
</dbReference>
<evidence type="ECO:0000313" key="7">
    <source>
        <dbReference type="Proteomes" id="UP000032266"/>
    </source>
</evidence>
<reference evidence="6 7" key="1">
    <citation type="submission" date="2014-01" db="EMBL/GenBank/DDBJ databases">
        <title>Full genme sequencing of cellulolytic bacterium Gynuella sunshinyii YC6258T gen. nov., sp. nov.</title>
        <authorList>
            <person name="Khan H."/>
            <person name="Chung E.J."/>
            <person name="Chung Y.R."/>
        </authorList>
    </citation>
    <scope>NUCLEOTIDE SEQUENCE [LARGE SCALE GENOMIC DNA]</scope>
    <source>
        <strain evidence="6 7">YC6258</strain>
    </source>
</reference>
<dbReference type="Pfam" id="PF11806">
    <property type="entry name" value="Enterochelin_N"/>
    <property type="match status" value="1"/>
</dbReference>
<dbReference type="Gene3D" id="2.60.40.10">
    <property type="entry name" value="Immunoglobulins"/>
    <property type="match status" value="1"/>
</dbReference>
<sequence length="494" mass="56058">MNAPIKHVSAKSELQNVSSDGCDHSLEIESIFTNLLKMRMIRNNIFTRYHAKTDLEQETFMIPTAKSAISTHPIRHPWLSMADTGSPAWWQKLQACGTPVIEEHHDNTCTVAFFWRDPYGKEHQSDICQVLLDVNSVTDHHSWTPTSLERISGTDIWFKTLVLEATWRGSYSFIPLRPNELPNTQNQCGNDEQQRQWWLSIAANAVADDCNPWRTHTGGWGPASALHLPGAIPQQPWKNIDFGKSDPCQPTTLKVLEWNSERLQRQRPVWVYSSASQPDTNLPLVILLDGRRWIEAMPVLPVIEEQTQAGHMKPAVYVLIDSINGAVRSEELPCNRRFWEAVQQELLPLVRQFHSFTDQPQKTVVVGQSFGGLAALYAALHWPERFGAVVSQSGSFWWPHDHLIRHENTMTVQPSDALGWLGEQILSGLGARDQLTVFMEVGRREGLMNAFNHNIHDALLSAGHHLMYRQFDGGHDVLCWRGGVIDGIQWTLQT</sequence>